<evidence type="ECO:0000256" key="1">
    <source>
        <dbReference type="SAM" id="MobiDB-lite"/>
    </source>
</evidence>
<gene>
    <name evidence="3" type="primary">Acey_s0023.g801</name>
    <name evidence="3" type="ORF">Y032_0023g801</name>
</gene>
<dbReference type="OrthoDB" id="5841854at2759"/>
<accession>A0A016UXP6</accession>
<dbReference type="AlphaFoldDB" id="A0A016UXP6"/>
<evidence type="ECO:0008006" key="5">
    <source>
        <dbReference type="Google" id="ProtNLM"/>
    </source>
</evidence>
<feature type="transmembrane region" description="Helical" evidence="2">
    <location>
        <begin position="31"/>
        <end position="54"/>
    </location>
</feature>
<dbReference type="Pfam" id="PF01663">
    <property type="entry name" value="Phosphodiest"/>
    <property type="match status" value="1"/>
</dbReference>
<feature type="compositionally biased region" description="Basic and acidic residues" evidence="1">
    <location>
        <begin position="8"/>
        <end position="18"/>
    </location>
</feature>
<protein>
    <recommendedName>
        <fullName evidence="5">Type I phosphodiesterase / nucleotide pyrophosphatase</fullName>
    </recommendedName>
</protein>
<evidence type="ECO:0000313" key="4">
    <source>
        <dbReference type="Proteomes" id="UP000024635"/>
    </source>
</evidence>
<evidence type="ECO:0000256" key="2">
    <source>
        <dbReference type="SAM" id="Phobius"/>
    </source>
</evidence>
<dbReference type="InterPro" id="IPR002591">
    <property type="entry name" value="Phosphodiest/P_Trfase"/>
</dbReference>
<dbReference type="EMBL" id="JARK01001359">
    <property type="protein sequence ID" value="EYC19960.1"/>
    <property type="molecule type" value="Genomic_DNA"/>
</dbReference>
<sequence length="330" mass="37731">MAESSYMESRRGESEYQRRGRRRGKVQTTQVMLTYAILAIVAINAAFVTFMIIWEADYVDWFHSQCDHSCNSKYISVDDAPLLIISLSGFSRDYLNEVQLTTLNRMKKCGASAERVVPSFPLKTFPNFATLVTGFFPGQHGIGADTVYMPNLFEKPVELKMNTSKEYFKKEPIWSLFKKAKMGKVASFFWKGPFAEKSEYETPDYHMNFDPTATDKDQLDQIVKWLRKPKETRPNLVMVNFDHAKYIGFHHKTKKQLHLTLRRIDSFLGTLFSKLHKEKILHCTNVAVVSDNGMTRSAAQVIFQTNGGSKWTIEAGPSALLRLRPRATGS</sequence>
<keyword evidence="4" id="KW-1185">Reference proteome</keyword>
<dbReference type="Proteomes" id="UP000024635">
    <property type="component" value="Unassembled WGS sequence"/>
</dbReference>
<dbReference type="PANTHER" id="PTHR10151:SF114">
    <property type="entry name" value="ECTONUCLEOTIDE PYROPHOSPHATASE_PHOSPHODIESTERASE C27A7.3"/>
    <property type="match status" value="1"/>
</dbReference>
<dbReference type="PANTHER" id="PTHR10151">
    <property type="entry name" value="ECTONUCLEOTIDE PYROPHOSPHATASE/PHOSPHODIESTERASE"/>
    <property type="match status" value="1"/>
</dbReference>
<dbReference type="CDD" id="cd16018">
    <property type="entry name" value="Enpp"/>
    <property type="match status" value="1"/>
</dbReference>
<keyword evidence="2" id="KW-0812">Transmembrane</keyword>
<organism evidence="3 4">
    <name type="scientific">Ancylostoma ceylanicum</name>
    <dbReference type="NCBI Taxonomy" id="53326"/>
    <lineage>
        <taxon>Eukaryota</taxon>
        <taxon>Metazoa</taxon>
        <taxon>Ecdysozoa</taxon>
        <taxon>Nematoda</taxon>
        <taxon>Chromadorea</taxon>
        <taxon>Rhabditida</taxon>
        <taxon>Rhabditina</taxon>
        <taxon>Rhabditomorpha</taxon>
        <taxon>Strongyloidea</taxon>
        <taxon>Ancylostomatidae</taxon>
        <taxon>Ancylostomatinae</taxon>
        <taxon>Ancylostoma</taxon>
    </lineage>
</organism>
<dbReference type="GO" id="GO:0016529">
    <property type="term" value="C:sarcoplasmic reticulum"/>
    <property type="evidence" value="ECO:0007669"/>
    <property type="project" value="TreeGrafter"/>
</dbReference>
<feature type="region of interest" description="Disordered" evidence="1">
    <location>
        <begin position="1"/>
        <end position="21"/>
    </location>
</feature>
<name>A0A016UXP6_9BILA</name>
<reference evidence="4" key="1">
    <citation type="journal article" date="2015" name="Nat. Genet.">
        <title>The genome and transcriptome of the zoonotic hookworm Ancylostoma ceylanicum identify infection-specific gene families.</title>
        <authorList>
            <person name="Schwarz E.M."/>
            <person name="Hu Y."/>
            <person name="Antoshechkin I."/>
            <person name="Miller M.M."/>
            <person name="Sternberg P.W."/>
            <person name="Aroian R.V."/>
        </authorList>
    </citation>
    <scope>NUCLEOTIDE SEQUENCE</scope>
    <source>
        <strain evidence="4">HY135</strain>
    </source>
</reference>
<comment type="caution">
    <text evidence="3">The sequence shown here is derived from an EMBL/GenBank/DDBJ whole genome shotgun (WGS) entry which is preliminary data.</text>
</comment>
<dbReference type="GO" id="GO:0031674">
    <property type="term" value="C:I band"/>
    <property type="evidence" value="ECO:0007669"/>
    <property type="project" value="TreeGrafter"/>
</dbReference>
<dbReference type="GO" id="GO:0055120">
    <property type="term" value="C:striated muscle dense body"/>
    <property type="evidence" value="ECO:0007669"/>
    <property type="project" value="TreeGrafter"/>
</dbReference>
<keyword evidence="2" id="KW-1133">Transmembrane helix</keyword>
<keyword evidence="2" id="KW-0472">Membrane</keyword>
<dbReference type="SUPFAM" id="SSF53649">
    <property type="entry name" value="Alkaline phosphatase-like"/>
    <property type="match status" value="1"/>
</dbReference>
<dbReference type="InterPro" id="IPR017850">
    <property type="entry name" value="Alkaline_phosphatase_core_sf"/>
</dbReference>
<dbReference type="STRING" id="53326.A0A016UXP6"/>
<proteinExistence type="predicted"/>
<dbReference type="Gene3D" id="3.40.720.10">
    <property type="entry name" value="Alkaline Phosphatase, subunit A"/>
    <property type="match status" value="1"/>
</dbReference>
<evidence type="ECO:0000313" key="3">
    <source>
        <dbReference type="EMBL" id="EYC19960.1"/>
    </source>
</evidence>